<keyword evidence="9 14" id="KW-0012">Acyltransferase</keyword>
<keyword evidence="8" id="KW-0539">Nucleus</keyword>
<reference evidence="14 15" key="1">
    <citation type="journal article" date="2017" name="BMC Genomics">
        <title>Chromosome level assembly and secondary metabolite potential of the parasitic fungus Cordyceps militaris.</title>
        <authorList>
            <person name="Kramer G.J."/>
            <person name="Nodwell J.R."/>
        </authorList>
    </citation>
    <scope>NUCLEOTIDE SEQUENCE [LARGE SCALE GENOMIC DNA]</scope>
    <source>
        <strain evidence="14 15">ATCC 34164</strain>
    </source>
</reference>
<feature type="compositionally biased region" description="Basic and acidic residues" evidence="12">
    <location>
        <begin position="264"/>
        <end position="286"/>
    </location>
</feature>
<evidence type="ECO:0000256" key="2">
    <source>
        <dbReference type="ARBA" id="ARBA00004496"/>
    </source>
</evidence>
<dbReference type="GO" id="GO:0010485">
    <property type="term" value="F:histone H4 acetyltransferase activity"/>
    <property type="evidence" value="ECO:0007669"/>
    <property type="project" value="InterPro"/>
</dbReference>
<evidence type="ECO:0000256" key="10">
    <source>
        <dbReference type="ARBA" id="ARBA00047821"/>
    </source>
</evidence>
<dbReference type="GO" id="GO:0005737">
    <property type="term" value="C:cytoplasm"/>
    <property type="evidence" value="ECO:0007669"/>
    <property type="project" value="UniProtKB-SubCell"/>
</dbReference>
<dbReference type="GO" id="GO:0005634">
    <property type="term" value="C:nucleus"/>
    <property type="evidence" value="ECO:0007669"/>
    <property type="project" value="UniProtKB-SubCell"/>
</dbReference>
<feature type="compositionally biased region" description="Basic residues" evidence="12">
    <location>
        <begin position="254"/>
        <end position="263"/>
    </location>
</feature>
<evidence type="ECO:0000256" key="9">
    <source>
        <dbReference type="ARBA" id="ARBA00023315"/>
    </source>
</evidence>
<comment type="catalytic activity">
    <reaction evidence="11">
        <text>N-terminal L-seryl-[histone H4] + acetyl-CoA = N-terminal N(alpha)-acetyl-L-seryl-[histone H4] + CoA + H(+)</text>
        <dbReference type="Rhea" id="RHEA:50596"/>
        <dbReference type="Rhea" id="RHEA-COMP:12740"/>
        <dbReference type="Rhea" id="RHEA-COMP:12743"/>
        <dbReference type="ChEBI" id="CHEBI:15378"/>
        <dbReference type="ChEBI" id="CHEBI:57287"/>
        <dbReference type="ChEBI" id="CHEBI:57288"/>
        <dbReference type="ChEBI" id="CHEBI:64738"/>
        <dbReference type="ChEBI" id="CHEBI:83690"/>
        <dbReference type="EC" id="2.3.1.257"/>
    </reaction>
</comment>
<evidence type="ECO:0000256" key="1">
    <source>
        <dbReference type="ARBA" id="ARBA00004123"/>
    </source>
</evidence>
<protein>
    <recommendedName>
        <fullName evidence="5">N-alpha-acetyltransferase 40</fullName>
        <ecNumber evidence="4">2.3.1.257</ecNumber>
    </recommendedName>
</protein>
<comment type="similarity">
    <text evidence="3">Belongs to the acetyltransferase family. NAA40 subfamily.</text>
</comment>
<dbReference type="Gene3D" id="3.40.630.30">
    <property type="match status" value="1"/>
</dbReference>
<dbReference type="EC" id="2.3.1.257" evidence="4"/>
<sequence>MGVSQGSQRRVSRRDQVRAVEAALGAANALSNEAFVSEYLKPDEASWPRWTHPATRQDYALSLRSPQDMTEAELAACFALVERTSAADYRRAAAGWHPLAKRAEMRSPGLRYVLVRRRHAASSGEIRAFASFMPTWEDEFAVVYCYEIHLQPELERTGLGGLLMGHVTAAADRIGGGLDKTMLTCFVSNAHARRFYERLGFRVDASSPRPRRLRDRLLEPDYVILSRPTTTTATRRGDGVEEQEDAAPADEGHQHKRAKKHGGIGREQKKDEENDKNDASLDKAPS</sequence>
<dbReference type="InterPro" id="IPR016181">
    <property type="entry name" value="Acyl_CoA_acyltransferase"/>
</dbReference>
<evidence type="ECO:0000256" key="4">
    <source>
        <dbReference type="ARBA" id="ARBA00012950"/>
    </source>
</evidence>
<dbReference type="Pfam" id="PF00583">
    <property type="entry name" value="Acetyltransf_1"/>
    <property type="match status" value="1"/>
</dbReference>
<feature type="region of interest" description="Disordered" evidence="12">
    <location>
        <begin position="228"/>
        <end position="286"/>
    </location>
</feature>
<dbReference type="SUPFAM" id="SSF55729">
    <property type="entry name" value="Acyl-CoA N-acyltransferases (Nat)"/>
    <property type="match status" value="1"/>
</dbReference>
<evidence type="ECO:0000259" key="13">
    <source>
        <dbReference type="PROSITE" id="PS51186"/>
    </source>
</evidence>
<dbReference type="VEuPathDB" id="FungiDB:A9K55_002780"/>
<keyword evidence="7 14" id="KW-0808">Transferase</keyword>
<evidence type="ECO:0000256" key="7">
    <source>
        <dbReference type="ARBA" id="ARBA00022679"/>
    </source>
</evidence>
<comment type="subcellular location">
    <subcellularLocation>
        <location evidence="2">Cytoplasm</location>
    </subcellularLocation>
    <subcellularLocation>
        <location evidence="1">Nucleus</location>
    </subcellularLocation>
</comment>
<dbReference type="OrthoDB" id="424551at2759"/>
<accession>A0A2H4S775</accession>
<evidence type="ECO:0000256" key="6">
    <source>
        <dbReference type="ARBA" id="ARBA00022490"/>
    </source>
</evidence>
<gene>
    <name evidence="14" type="ORF">A9K55_002780</name>
</gene>
<evidence type="ECO:0000256" key="8">
    <source>
        <dbReference type="ARBA" id="ARBA00023242"/>
    </source>
</evidence>
<dbReference type="VEuPathDB" id="FungiDB:CCM_05417"/>
<evidence type="ECO:0000313" key="14">
    <source>
        <dbReference type="EMBL" id="ATY58956.1"/>
    </source>
</evidence>
<evidence type="ECO:0000256" key="5">
    <source>
        <dbReference type="ARBA" id="ARBA00015043"/>
    </source>
</evidence>
<name>A0A2H4S775_CORMI</name>
<evidence type="ECO:0000256" key="11">
    <source>
        <dbReference type="ARBA" id="ARBA00049524"/>
    </source>
</evidence>
<proteinExistence type="inferred from homology"/>
<dbReference type="GO" id="GO:0043998">
    <property type="term" value="F:histone H2A acetyltransferase activity"/>
    <property type="evidence" value="ECO:0007669"/>
    <property type="project" value="InterPro"/>
</dbReference>
<dbReference type="PROSITE" id="PS51186">
    <property type="entry name" value="GNAT"/>
    <property type="match status" value="1"/>
</dbReference>
<feature type="domain" description="N-acetyltransferase" evidence="13">
    <location>
        <begin position="64"/>
        <end position="220"/>
    </location>
</feature>
<organism evidence="14 15">
    <name type="scientific">Cordyceps militaris</name>
    <name type="common">Caterpillar fungus</name>
    <name type="synonym">Clavaria militaris</name>
    <dbReference type="NCBI Taxonomy" id="73501"/>
    <lineage>
        <taxon>Eukaryota</taxon>
        <taxon>Fungi</taxon>
        <taxon>Dikarya</taxon>
        <taxon>Ascomycota</taxon>
        <taxon>Pezizomycotina</taxon>
        <taxon>Sordariomycetes</taxon>
        <taxon>Hypocreomycetidae</taxon>
        <taxon>Hypocreales</taxon>
        <taxon>Cordycipitaceae</taxon>
        <taxon>Cordyceps</taxon>
    </lineage>
</organism>
<dbReference type="InterPro" id="IPR000182">
    <property type="entry name" value="GNAT_dom"/>
</dbReference>
<dbReference type="PANTHER" id="PTHR20531">
    <property type="entry name" value="N-ALPHA-ACETYLTRANSFERASE 40"/>
    <property type="match status" value="1"/>
</dbReference>
<dbReference type="Proteomes" id="UP000323067">
    <property type="component" value="Chromosome iv"/>
</dbReference>
<dbReference type="GO" id="GO:1990189">
    <property type="term" value="F:protein N-terminal-serine acetyltransferase activity"/>
    <property type="evidence" value="ECO:0007669"/>
    <property type="project" value="UniProtKB-EC"/>
</dbReference>
<dbReference type="AlphaFoldDB" id="A0A2H4S775"/>
<keyword evidence="6" id="KW-0963">Cytoplasm</keyword>
<evidence type="ECO:0000256" key="12">
    <source>
        <dbReference type="SAM" id="MobiDB-lite"/>
    </source>
</evidence>
<dbReference type="InterPro" id="IPR039949">
    <property type="entry name" value="NAA40"/>
</dbReference>
<dbReference type="EMBL" id="CP023322">
    <property type="protein sequence ID" value="ATY58956.1"/>
    <property type="molecule type" value="Genomic_DNA"/>
</dbReference>
<evidence type="ECO:0000256" key="3">
    <source>
        <dbReference type="ARBA" id="ARBA00008870"/>
    </source>
</evidence>
<dbReference type="PANTHER" id="PTHR20531:SF1">
    <property type="entry name" value="N-ALPHA-ACETYLTRANSFERASE 40"/>
    <property type="match status" value="1"/>
</dbReference>
<comment type="catalytic activity">
    <reaction evidence="10">
        <text>N-terminal L-seryl-[histone H2A] + acetyl-CoA = N-terminal N(alpha)-acetyl-L-seryl-[histone H2A] + CoA + H(+)</text>
        <dbReference type="Rhea" id="RHEA:50600"/>
        <dbReference type="Rhea" id="RHEA-COMP:12742"/>
        <dbReference type="Rhea" id="RHEA-COMP:12744"/>
        <dbReference type="ChEBI" id="CHEBI:15378"/>
        <dbReference type="ChEBI" id="CHEBI:57287"/>
        <dbReference type="ChEBI" id="CHEBI:57288"/>
        <dbReference type="ChEBI" id="CHEBI:64738"/>
        <dbReference type="ChEBI" id="CHEBI:83690"/>
        <dbReference type="EC" id="2.3.1.257"/>
    </reaction>
</comment>
<evidence type="ECO:0000313" key="15">
    <source>
        <dbReference type="Proteomes" id="UP000323067"/>
    </source>
</evidence>